<dbReference type="STRING" id="1802055.A3A74_07430"/>
<dbReference type="InterPro" id="IPR006442">
    <property type="entry name" value="Antitoxin_Phd/YefM"/>
</dbReference>
<evidence type="ECO:0000256" key="2">
    <source>
        <dbReference type="RuleBase" id="RU362080"/>
    </source>
</evidence>
<proteinExistence type="inferred from homology"/>
<gene>
    <name evidence="3" type="ORF">A3A74_07430</name>
</gene>
<dbReference type="Pfam" id="PF02604">
    <property type="entry name" value="PhdYeFM_antitox"/>
    <property type="match status" value="1"/>
</dbReference>
<evidence type="ECO:0000256" key="1">
    <source>
        <dbReference type="ARBA" id="ARBA00009981"/>
    </source>
</evidence>
<dbReference type="Proteomes" id="UP000179270">
    <property type="component" value="Unassembled WGS sequence"/>
</dbReference>
<comment type="similarity">
    <text evidence="1 2">Belongs to the phD/YefM antitoxin family.</text>
</comment>
<evidence type="ECO:0000313" key="3">
    <source>
        <dbReference type="EMBL" id="OGK39236.1"/>
    </source>
</evidence>
<dbReference type="InterPro" id="IPR036165">
    <property type="entry name" value="YefM-like_sf"/>
</dbReference>
<accession>A0A1F7I798</accession>
<dbReference type="Gene3D" id="3.40.1620.10">
    <property type="entry name" value="YefM-like domain"/>
    <property type="match status" value="1"/>
</dbReference>
<organism evidence="3 4">
    <name type="scientific">Candidatus Roizmanbacteria bacterium RIFCSPLOWO2_01_FULL_35_13</name>
    <dbReference type="NCBI Taxonomy" id="1802055"/>
    <lineage>
        <taxon>Bacteria</taxon>
        <taxon>Candidatus Roizmaniibacteriota</taxon>
    </lineage>
</organism>
<protein>
    <recommendedName>
        <fullName evidence="2">Antitoxin</fullName>
    </recommendedName>
</protein>
<dbReference type="NCBIfam" id="TIGR01552">
    <property type="entry name" value="phd_fam"/>
    <property type="match status" value="1"/>
</dbReference>
<reference evidence="3 4" key="1">
    <citation type="journal article" date="2016" name="Nat. Commun.">
        <title>Thousands of microbial genomes shed light on interconnected biogeochemical processes in an aquifer system.</title>
        <authorList>
            <person name="Anantharaman K."/>
            <person name="Brown C.T."/>
            <person name="Hug L.A."/>
            <person name="Sharon I."/>
            <person name="Castelle C.J."/>
            <person name="Probst A.J."/>
            <person name="Thomas B.C."/>
            <person name="Singh A."/>
            <person name="Wilkins M.J."/>
            <person name="Karaoz U."/>
            <person name="Brodie E.L."/>
            <person name="Williams K.H."/>
            <person name="Hubbard S.S."/>
            <person name="Banfield J.F."/>
        </authorList>
    </citation>
    <scope>NUCLEOTIDE SEQUENCE [LARGE SCALE GENOMIC DNA]</scope>
</reference>
<evidence type="ECO:0000313" key="4">
    <source>
        <dbReference type="Proteomes" id="UP000179270"/>
    </source>
</evidence>
<sequence length="102" mass="11991">MLIDTNQIIQLTDLRSRLSEIIDAVYQGKSFIITEKGKIKARIIPTLEKSNDVFDRIEKIATRIDKHLKKKTKVWNSVDLIRKMRQNRTKHLLKLSGITYKK</sequence>
<dbReference type="EMBL" id="MGAF01000054">
    <property type="protein sequence ID" value="OGK39236.1"/>
    <property type="molecule type" value="Genomic_DNA"/>
</dbReference>
<name>A0A1F7I798_9BACT</name>
<dbReference type="SUPFAM" id="SSF143120">
    <property type="entry name" value="YefM-like"/>
    <property type="match status" value="1"/>
</dbReference>
<comment type="caution">
    <text evidence="3">The sequence shown here is derived from an EMBL/GenBank/DDBJ whole genome shotgun (WGS) entry which is preliminary data.</text>
</comment>
<comment type="function">
    <text evidence="2">Antitoxin component of a type II toxin-antitoxin (TA) system.</text>
</comment>
<dbReference type="AlphaFoldDB" id="A0A1F7I798"/>